<keyword evidence="4 5" id="KW-0694">RNA-binding</keyword>
<proteinExistence type="inferred from homology"/>
<dbReference type="InterPro" id="IPR028909">
    <property type="entry name" value="bL21-like"/>
</dbReference>
<comment type="caution">
    <text evidence="7">The sequence shown here is derived from an EMBL/GenBank/DDBJ whole genome shotgun (WGS) entry which is preliminary data.</text>
</comment>
<dbReference type="GO" id="GO:0005840">
    <property type="term" value="C:ribosome"/>
    <property type="evidence" value="ECO:0007669"/>
    <property type="project" value="UniProtKB-KW"/>
</dbReference>
<dbReference type="NCBIfam" id="TIGR00061">
    <property type="entry name" value="L21"/>
    <property type="match status" value="1"/>
</dbReference>
<evidence type="ECO:0000313" key="8">
    <source>
        <dbReference type="Proteomes" id="UP001595444"/>
    </source>
</evidence>
<gene>
    <name evidence="4 7" type="primary">rplU</name>
    <name evidence="7" type="ORF">ACFOKA_12595</name>
</gene>
<keyword evidence="4 5" id="KW-0699">rRNA-binding</keyword>
<keyword evidence="3 4" id="KW-0687">Ribonucleoprotein</keyword>
<evidence type="ECO:0000256" key="6">
    <source>
        <dbReference type="SAM" id="MobiDB-lite"/>
    </source>
</evidence>
<evidence type="ECO:0000313" key="7">
    <source>
        <dbReference type="EMBL" id="MFC3052745.1"/>
    </source>
</evidence>
<feature type="compositionally biased region" description="Basic residues" evidence="6">
    <location>
        <begin position="141"/>
        <end position="152"/>
    </location>
</feature>
<organism evidence="7 8">
    <name type="scientific">Kordiimonas pumila</name>
    <dbReference type="NCBI Taxonomy" id="2161677"/>
    <lineage>
        <taxon>Bacteria</taxon>
        <taxon>Pseudomonadati</taxon>
        <taxon>Pseudomonadota</taxon>
        <taxon>Alphaproteobacteria</taxon>
        <taxon>Kordiimonadales</taxon>
        <taxon>Kordiimonadaceae</taxon>
        <taxon>Kordiimonas</taxon>
    </lineage>
</organism>
<comment type="function">
    <text evidence="4 5">This protein binds to 23S rRNA in the presence of protein L20.</text>
</comment>
<protein>
    <recommendedName>
        <fullName evidence="4">Large ribosomal subunit protein bL21</fullName>
    </recommendedName>
</protein>
<evidence type="ECO:0000256" key="3">
    <source>
        <dbReference type="ARBA" id="ARBA00023274"/>
    </source>
</evidence>
<dbReference type="PANTHER" id="PTHR21349">
    <property type="entry name" value="50S RIBOSOMAL PROTEIN L21"/>
    <property type="match status" value="1"/>
</dbReference>
<dbReference type="HAMAP" id="MF_01363">
    <property type="entry name" value="Ribosomal_bL21"/>
    <property type="match status" value="1"/>
</dbReference>
<dbReference type="Pfam" id="PF00829">
    <property type="entry name" value="Ribosomal_L21p"/>
    <property type="match status" value="1"/>
</dbReference>
<name>A0ABV7D759_9PROT</name>
<comment type="subunit">
    <text evidence="4">Part of the 50S ribosomal subunit. Contacts protein L20.</text>
</comment>
<sequence>MFAVVKTGGKQYRVTEGDVIKVEKLDGETGKSIVLGDVLMLGDDKGVKVGEPLLKDVSVTAEVLEQKKDKKIVVFKKKRRQNYRRKRGHRQEITVLRVTGIGKAAAKKTEAKAEEKAAAPAKAAKAPAKKAEAKEAPAKKAPAKKATKKTAE</sequence>
<feature type="compositionally biased region" description="Basic and acidic residues" evidence="6">
    <location>
        <begin position="107"/>
        <end position="117"/>
    </location>
</feature>
<keyword evidence="8" id="KW-1185">Reference proteome</keyword>
<reference evidence="8" key="1">
    <citation type="journal article" date="2019" name="Int. J. Syst. Evol. Microbiol.">
        <title>The Global Catalogue of Microorganisms (GCM) 10K type strain sequencing project: providing services to taxonomists for standard genome sequencing and annotation.</title>
        <authorList>
            <consortium name="The Broad Institute Genomics Platform"/>
            <consortium name="The Broad Institute Genome Sequencing Center for Infectious Disease"/>
            <person name="Wu L."/>
            <person name="Ma J."/>
        </authorList>
    </citation>
    <scope>NUCLEOTIDE SEQUENCE [LARGE SCALE GENOMIC DNA]</scope>
    <source>
        <strain evidence="8">KCTC 62164</strain>
    </source>
</reference>
<evidence type="ECO:0000256" key="4">
    <source>
        <dbReference type="HAMAP-Rule" id="MF_01363"/>
    </source>
</evidence>
<dbReference type="InterPro" id="IPR036164">
    <property type="entry name" value="bL21-like_sf"/>
</dbReference>
<dbReference type="RefSeq" id="WP_194213607.1">
    <property type="nucleotide sequence ID" value="NZ_CP061205.1"/>
</dbReference>
<keyword evidence="2 4" id="KW-0689">Ribosomal protein</keyword>
<comment type="similarity">
    <text evidence="1 4 5">Belongs to the bacterial ribosomal protein bL21 family.</text>
</comment>
<dbReference type="SUPFAM" id="SSF141091">
    <property type="entry name" value="L21p-like"/>
    <property type="match status" value="1"/>
</dbReference>
<dbReference type="EMBL" id="JBHRSL010000010">
    <property type="protein sequence ID" value="MFC3052745.1"/>
    <property type="molecule type" value="Genomic_DNA"/>
</dbReference>
<evidence type="ECO:0000256" key="2">
    <source>
        <dbReference type="ARBA" id="ARBA00022980"/>
    </source>
</evidence>
<dbReference type="Proteomes" id="UP001595444">
    <property type="component" value="Unassembled WGS sequence"/>
</dbReference>
<feature type="region of interest" description="Disordered" evidence="6">
    <location>
        <begin position="102"/>
        <end position="152"/>
    </location>
</feature>
<dbReference type="InterPro" id="IPR001787">
    <property type="entry name" value="Ribosomal_bL21"/>
</dbReference>
<feature type="compositionally biased region" description="Basic and acidic residues" evidence="6">
    <location>
        <begin position="129"/>
        <end position="138"/>
    </location>
</feature>
<evidence type="ECO:0000256" key="5">
    <source>
        <dbReference type="RuleBase" id="RU000562"/>
    </source>
</evidence>
<evidence type="ECO:0000256" key="1">
    <source>
        <dbReference type="ARBA" id="ARBA00008563"/>
    </source>
</evidence>
<accession>A0ABV7D759</accession>
<dbReference type="PANTHER" id="PTHR21349:SF0">
    <property type="entry name" value="LARGE RIBOSOMAL SUBUNIT PROTEIN BL21M"/>
    <property type="match status" value="1"/>
</dbReference>